<accession>A0AAW0GEN6</accession>
<keyword evidence="2" id="KW-1185">Reference proteome</keyword>
<protein>
    <submittedName>
        <fullName evidence="1">Uncharacterized protein</fullName>
    </submittedName>
</protein>
<name>A0AAW0GEN6_9APHY</name>
<proteinExistence type="predicted"/>
<gene>
    <name evidence="1" type="ORF">QCA50_008436</name>
</gene>
<evidence type="ECO:0000313" key="2">
    <source>
        <dbReference type="Proteomes" id="UP001385951"/>
    </source>
</evidence>
<dbReference type="Proteomes" id="UP001385951">
    <property type="component" value="Unassembled WGS sequence"/>
</dbReference>
<dbReference type="EMBL" id="JASBNA010000011">
    <property type="protein sequence ID" value="KAK7688066.1"/>
    <property type="molecule type" value="Genomic_DNA"/>
</dbReference>
<organism evidence="1 2">
    <name type="scientific">Cerrena zonata</name>
    <dbReference type="NCBI Taxonomy" id="2478898"/>
    <lineage>
        <taxon>Eukaryota</taxon>
        <taxon>Fungi</taxon>
        <taxon>Dikarya</taxon>
        <taxon>Basidiomycota</taxon>
        <taxon>Agaricomycotina</taxon>
        <taxon>Agaricomycetes</taxon>
        <taxon>Polyporales</taxon>
        <taxon>Cerrenaceae</taxon>
        <taxon>Cerrena</taxon>
    </lineage>
</organism>
<sequence length="71" mass="8272">MVDYVRTGSILSIFPGDLVRITVPEEETGFCEWFDTAYGQVKPCGYQYSTNINYDPIAKEVSKFFESYEYY</sequence>
<reference evidence="1 2" key="1">
    <citation type="submission" date="2022-09" db="EMBL/GenBank/DDBJ databases">
        <authorList>
            <person name="Palmer J.M."/>
        </authorList>
    </citation>
    <scope>NUCLEOTIDE SEQUENCE [LARGE SCALE GENOMIC DNA]</scope>
    <source>
        <strain evidence="1 2">DSM 7382</strain>
    </source>
</reference>
<evidence type="ECO:0000313" key="1">
    <source>
        <dbReference type="EMBL" id="KAK7688066.1"/>
    </source>
</evidence>
<dbReference type="AlphaFoldDB" id="A0AAW0GEN6"/>
<comment type="caution">
    <text evidence="1">The sequence shown here is derived from an EMBL/GenBank/DDBJ whole genome shotgun (WGS) entry which is preliminary data.</text>
</comment>